<organism evidence="8 9">
    <name type="scientific">Agrilutibacter niabensis</name>
    <dbReference type="NCBI Taxonomy" id="380628"/>
    <lineage>
        <taxon>Bacteria</taxon>
        <taxon>Pseudomonadati</taxon>
        <taxon>Pseudomonadota</taxon>
        <taxon>Gammaproteobacteria</taxon>
        <taxon>Lysobacterales</taxon>
        <taxon>Lysobacteraceae</taxon>
        <taxon>Agrilutibacter</taxon>
    </lineage>
</organism>
<keyword evidence="3" id="KW-0479">Metal-binding</keyword>
<name>A0ABU1VNY5_9GAMM</name>
<evidence type="ECO:0000313" key="8">
    <source>
        <dbReference type="EMBL" id="MDR7099187.1"/>
    </source>
</evidence>
<evidence type="ECO:0000259" key="7">
    <source>
        <dbReference type="PROSITE" id="PS51462"/>
    </source>
</evidence>
<keyword evidence="4" id="KW-0378">Hydrolase</keyword>
<protein>
    <submittedName>
        <fullName evidence="8">8-oxo-dGTP pyrophosphatase MutT (NUDIX family)</fullName>
    </submittedName>
</protein>
<dbReference type="NCBIfam" id="NF007980">
    <property type="entry name" value="PRK10707.1"/>
    <property type="match status" value="1"/>
</dbReference>
<dbReference type="EMBL" id="JAVDVW010000001">
    <property type="protein sequence ID" value="MDR7099187.1"/>
    <property type="molecule type" value="Genomic_DNA"/>
</dbReference>
<comment type="cofactor">
    <cofactor evidence="1">
        <name>Mn(2+)</name>
        <dbReference type="ChEBI" id="CHEBI:29035"/>
    </cofactor>
</comment>
<evidence type="ECO:0000256" key="3">
    <source>
        <dbReference type="ARBA" id="ARBA00022723"/>
    </source>
</evidence>
<dbReference type="PROSITE" id="PS51462">
    <property type="entry name" value="NUDIX"/>
    <property type="match status" value="1"/>
</dbReference>
<gene>
    <name evidence="8" type="ORF">J2X04_001534</name>
</gene>
<evidence type="ECO:0000256" key="6">
    <source>
        <dbReference type="ARBA" id="ARBA00023211"/>
    </source>
</evidence>
<dbReference type="Gene3D" id="3.90.79.10">
    <property type="entry name" value="Nucleoside Triphosphate Pyrophosphohydrolase"/>
    <property type="match status" value="1"/>
</dbReference>
<reference evidence="8 9" key="1">
    <citation type="submission" date="2023-07" db="EMBL/GenBank/DDBJ databases">
        <title>Sorghum-associated microbial communities from plants grown in Nebraska, USA.</title>
        <authorList>
            <person name="Schachtman D."/>
        </authorList>
    </citation>
    <scope>NUCLEOTIDE SEQUENCE [LARGE SCALE GENOMIC DNA]</scope>
    <source>
        <strain evidence="8 9">BE187</strain>
    </source>
</reference>
<evidence type="ECO:0000256" key="5">
    <source>
        <dbReference type="ARBA" id="ARBA00022842"/>
    </source>
</evidence>
<dbReference type="SUPFAM" id="SSF55811">
    <property type="entry name" value="Nudix"/>
    <property type="match status" value="1"/>
</dbReference>
<keyword evidence="5" id="KW-0460">Magnesium</keyword>
<dbReference type="InterPro" id="IPR045121">
    <property type="entry name" value="CoAse"/>
</dbReference>
<accession>A0ABU1VNY5</accession>
<dbReference type="InterPro" id="IPR000086">
    <property type="entry name" value="NUDIX_hydrolase_dom"/>
</dbReference>
<dbReference type="CDD" id="cd03426">
    <property type="entry name" value="NUDIX_CoAse_Nudt7"/>
    <property type="match status" value="1"/>
</dbReference>
<dbReference type="InterPro" id="IPR015797">
    <property type="entry name" value="NUDIX_hydrolase-like_dom_sf"/>
</dbReference>
<evidence type="ECO:0000256" key="2">
    <source>
        <dbReference type="ARBA" id="ARBA00001946"/>
    </source>
</evidence>
<proteinExistence type="predicted"/>
<comment type="cofactor">
    <cofactor evidence="2">
        <name>Mg(2+)</name>
        <dbReference type="ChEBI" id="CHEBI:18420"/>
    </cofactor>
</comment>
<keyword evidence="6" id="KW-0464">Manganese</keyword>
<dbReference type="Proteomes" id="UP001267878">
    <property type="component" value="Unassembled WGS sequence"/>
</dbReference>
<dbReference type="Pfam" id="PF00293">
    <property type="entry name" value="NUDIX"/>
    <property type="match status" value="1"/>
</dbReference>
<evidence type="ECO:0000256" key="4">
    <source>
        <dbReference type="ARBA" id="ARBA00022801"/>
    </source>
</evidence>
<comment type="caution">
    <text evidence="8">The sequence shown here is derived from an EMBL/GenBank/DDBJ whole genome shotgun (WGS) entry which is preliminary data.</text>
</comment>
<evidence type="ECO:0000256" key="1">
    <source>
        <dbReference type="ARBA" id="ARBA00001936"/>
    </source>
</evidence>
<feature type="domain" description="Nudix hydrolase" evidence="7">
    <location>
        <begin position="38"/>
        <end position="177"/>
    </location>
</feature>
<sequence>MFPIDRIAAALHPLTNAPVGEGWNHAEIIGLLPEGRALVEAAVLVGLIRRDEGMQVLLTRRTDALRNHAGQVSFPGGRLEADDADAVAAATRETFEEVGIPASLITPLGYLDAFTTITGFRVLPVVATIANDYVARPDANEVAEVFEVPLAFLLDPANLASLSLEHRGRARQVWEFSYPGQRIWGVTAAIVVNLRERLAAAVQ</sequence>
<dbReference type="PANTHER" id="PTHR12992">
    <property type="entry name" value="NUDIX HYDROLASE"/>
    <property type="match status" value="1"/>
</dbReference>
<evidence type="ECO:0000313" key="9">
    <source>
        <dbReference type="Proteomes" id="UP001267878"/>
    </source>
</evidence>
<keyword evidence="9" id="KW-1185">Reference proteome</keyword>
<dbReference type="PANTHER" id="PTHR12992:SF11">
    <property type="entry name" value="MITOCHONDRIAL COENZYME A DIPHOSPHATASE NUDT8"/>
    <property type="match status" value="1"/>
</dbReference>